<sequence>MDSRVIISASQAIGYGLEAQDCLFELKHIGGDGVFWQHQELPAGVGIWCPLSDWKKAILTYTGISILEQVPEDFLPCVTAAILEVAGDWLVEGVKETPENRTLENNIYPVFTLAGIRCVLIDWPMEQWKSMVAHWAPFTGESPEIELSLIAGYKNQTSKEPLLPNKGAGLWLDHSTDVEQGEAILWWQGPIAKVKINDELDAGHGEMIVEEVLPETDFHYPPLLAELAKVKLSLAEIGTMVTGDDITFTLIQNGKVSLCRQPNEVHQETVALVSLLKSPSGLLAKVESKEF</sequence>
<organism evidence="1 2">
    <name type="scientific">Parashewanella spongiae</name>
    <dbReference type="NCBI Taxonomy" id="342950"/>
    <lineage>
        <taxon>Bacteria</taxon>
        <taxon>Pseudomonadati</taxon>
        <taxon>Pseudomonadota</taxon>
        <taxon>Gammaproteobacteria</taxon>
        <taxon>Alteromonadales</taxon>
        <taxon>Shewanellaceae</taxon>
        <taxon>Parashewanella</taxon>
    </lineage>
</organism>
<dbReference type="AlphaFoldDB" id="A0A3A6TWV5"/>
<protein>
    <recommendedName>
        <fullName evidence="3">YscQ/HrcQ family type III secretion apparatus protein</fullName>
    </recommendedName>
</protein>
<evidence type="ECO:0008006" key="3">
    <source>
        <dbReference type="Google" id="ProtNLM"/>
    </source>
</evidence>
<name>A0A3A6TWV5_9GAMM</name>
<dbReference type="OrthoDB" id="5853917at2"/>
<keyword evidence="2" id="KW-1185">Reference proteome</keyword>
<reference evidence="1 2" key="1">
    <citation type="submission" date="2018-09" db="EMBL/GenBank/DDBJ databases">
        <title>Phylogeny of the Shewanellaceae, and recommendation for two new genera, Pseudoshewanella and Parashewanella.</title>
        <authorList>
            <person name="Wang G."/>
        </authorList>
    </citation>
    <scope>NUCLEOTIDE SEQUENCE [LARGE SCALE GENOMIC DNA]</scope>
    <source>
        <strain evidence="1 2">KCTC 22492</strain>
    </source>
</reference>
<comment type="caution">
    <text evidence="1">The sequence shown here is derived from an EMBL/GenBank/DDBJ whole genome shotgun (WGS) entry which is preliminary data.</text>
</comment>
<gene>
    <name evidence="1" type="ORF">D5R81_03070</name>
</gene>
<evidence type="ECO:0000313" key="2">
    <source>
        <dbReference type="Proteomes" id="UP000273022"/>
    </source>
</evidence>
<accession>A0A3A6TWV5</accession>
<dbReference type="RefSeq" id="WP_121852185.1">
    <property type="nucleotide sequence ID" value="NZ_CP037952.1"/>
</dbReference>
<proteinExistence type="predicted"/>
<evidence type="ECO:0000313" key="1">
    <source>
        <dbReference type="EMBL" id="RJY18933.1"/>
    </source>
</evidence>
<dbReference type="Proteomes" id="UP000273022">
    <property type="component" value="Unassembled WGS sequence"/>
</dbReference>
<dbReference type="EMBL" id="QYYH01000012">
    <property type="protein sequence ID" value="RJY18933.1"/>
    <property type="molecule type" value="Genomic_DNA"/>
</dbReference>